<keyword evidence="2 6" id="KW-0812">Transmembrane</keyword>
<dbReference type="GO" id="GO:0005886">
    <property type="term" value="C:plasma membrane"/>
    <property type="evidence" value="ECO:0007669"/>
    <property type="project" value="TreeGrafter"/>
</dbReference>
<feature type="transmembrane region" description="Helical" evidence="6">
    <location>
        <begin position="377"/>
        <end position="398"/>
    </location>
</feature>
<dbReference type="InterPro" id="IPR020846">
    <property type="entry name" value="MFS_dom"/>
</dbReference>
<feature type="domain" description="Major facilitator superfamily (MFS) profile" evidence="7">
    <location>
        <begin position="69"/>
        <end position="497"/>
    </location>
</feature>
<protein>
    <submittedName>
        <fullName evidence="8">Synaptic vesicle transporter SVOP and related transporters (Major facilitator superfamily)</fullName>
    </submittedName>
</protein>
<dbReference type="PANTHER" id="PTHR23502">
    <property type="entry name" value="MAJOR FACILITATOR SUPERFAMILY"/>
    <property type="match status" value="1"/>
</dbReference>
<feature type="transmembrane region" description="Helical" evidence="6">
    <location>
        <begin position="103"/>
        <end position="123"/>
    </location>
</feature>
<feature type="transmembrane region" description="Helical" evidence="6">
    <location>
        <begin position="294"/>
        <end position="320"/>
    </location>
</feature>
<proteinExistence type="predicted"/>
<evidence type="ECO:0000256" key="1">
    <source>
        <dbReference type="ARBA" id="ARBA00004141"/>
    </source>
</evidence>
<dbReference type="InterPro" id="IPR011701">
    <property type="entry name" value="MFS"/>
</dbReference>
<dbReference type="PANTHER" id="PTHR23502:SF134">
    <property type="entry name" value="MAJOR FACILITATOR SUPERFAMILY (MFS) PROFILE DOMAIN-CONTAINING PROTEIN-RELATED"/>
    <property type="match status" value="1"/>
</dbReference>
<accession>A0A0F7SUI2</accession>
<feature type="transmembrane region" description="Helical" evidence="6">
    <location>
        <begin position="223"/>
        <end position="245"/>
    </location>
</feature>
<feature type="transmembrane region" description="Helical" evidence="6">
    <location>
        <begin position="332"/>
        <end position="356"/>
    </location>
</feature>
<organism evidence="8">
    <name type="scientific">Phaffia rhodozyma</name>
    <name type="common">Yeast</name>
    <name type="synonym">Xanthophyllomyces dendrorhous</name>
    <dbReference type="NCBI Taxonomy" id="264483"/>
    <lineage>
        <taxon>Eukaryota</taxon>
        <taxon>Fungi</taxon>
        <taxon>Dikarya</taxon>
        <taxon>Basidiomycota</taxon>
        <taxon>Agaricomycotina</taxon>
        <taxon>Tremellomycetes</taxon>
        <taxon>Cystofilobasidiales</taxon>
        <taxon>Mrakiaceae</taxon>
        <taxon>Phaffia</taxon>
    </lineage>
</organism>
<comment type="subcellular location">
    <subcellularLocation>
        <location evidence="1">Membrane</location>
        <topology evidence="1">Multi-pass membrane protein</topology>
    </subcellularLocation>
</comment>
<evidence type="ECO:0000256" key="6">
    <source>
        <dbReference type="SAM" id="Phobius"/>
    </source>
</evidence>
<dbReference type="InterPro" id="IPR036259">
    <property type="entry name" value="MFS_trans_sf"/>
</dbReference>
<evidence type="ECO:0000256" key="2">
    <source>
        <dbReference type="ARBA" id="ARBA00022692"/>
    </source>
</evidence>
<evidence type="ECO:0000256" key="5">
    <source>
        <dbReference type="SAM" id="MobiDB-lite"/>
    </source>
</evidence>
<feature type="transmembrane region" description="Helical" evidence="6">
    <location>
        <begin position="196"/>
        <end position="217"/>
    </location>
</feature>
<evidence type="ECO:0000313" key="8">
    <source>
        <dbReference type="EMBL" id="CED85156.1"/>
    </source>
</evidence>
<dbReference type="FunFam" id="1.20.1250.20:FF:000082">
    <property type="entry name" value="MFS multidrug transporter, putative"/>
    <property type="match status" value="1"/>
</dbReference>
<feature type="transmembrane region" description="Helical" evidence="6">
    <location>
        <begin position="433"/>
        <end position="458"/>
    </location>
</feature>
<dbReference type="PROSITE" id="PS50850">
    <property type="entry name" value="MFS"/>
    <property type="match status" value="1"/>
</dbReference>
<feature type="transmembrane region" description="Helical" evidence="6">
    <location>
        <begin position="135"/>
        <end position="153"/>
    </location>
</feature>
<reference evidence="8" key="1">
    <citation type="submission" date="2014-08" db="EMBL/GenBank/DDBJ databases">
        <authorList>
            <person name="Sharma Rahul"/>
            <person name="Thines Marco"/>
        </authorList>
    </citation>
    <scope>NUCLEOTIDE SEQUENCE</scope>
</reference>
<dbReference type="GO" id="GO:0022857">
    <property type="term" value="F:transmembrane transporter activity"/>
    <property type="evidence" value="ECO:0007669"/>
    <property type="project" value="InterPro"/>
</dbReference>
<evidence type="ECO:0000259" key="7">
    <source>
        <dbReference type="PROSITE" id="PS50850"/>
    </source>
</evidence>
<evidence type="ECO:0000256" key="3">
    <source>
        <dbReference type="ARBA" id="ARBA00022989"/>
    </source>
</evidence>
<feature type="transmembrane region" description="Helical" evidence="6">
    <location>
        <begin position="470"/>
        <end position="492"/>
    </location>
</feature>
<keyword evidence="4 6" id="KW-0472">Membrane</keyword>
<evidence type="ECO:0000256" key="4">
    <source>
        <dbReference type="ARBA" id="ARBA00023136"/>
    </source>
</evidence>
<feature type="transmembrane region" description="Helical" evidence="6">
    <location>
        <begin position="404"/>
        <end position="426"/>
    </location>
</feature>
<dbReference type="CDD" id="cd17323">
    <property type="entry name" value="MFS_Tpo1_MDR_like"/>
    <property type="match status" value="1"/>
</dbReference>
<dbReference type="EMBL" id="LN483332">
    <property type="protein sequence ID" value="CED85156.1"/>
    <property type="molecule type" value="Genomic_DNA"/>
</dbReference>
<dbReference type="AlphaFoldDB" id="A0A0F7SUI2"/>
<feature type="transmembrane region" description="Helical" evidence="6">
    <location>
        <begin position="67"/>
        <end position="91"/>
    </location>
</feature>
<dbReference type="SUPFAM" id="SSF103473">
    <property type="entry name" value="MFS general substrate transporter"/>
    <property type="match status" value="1"/>
</dbReference>
<dbReference type="Pfam" id="PF07690">
    <property type="entry name" value="MFS_1"/>
    <property type="match status" value="1"/>
</dbReference>
<feature type="region of interest" description="Disordered" evidence="5">
    <location>
        <begin position="15"/>
        <end position="37"/>
    </location>
</feature>
<keyword evidence="3 6" id="KW-1133">Transmembrane helix</keyword>
<dbReference type="Gene3D" id="1.20.1250.20">
    <property type="entry name" value="MFS general substrate transporter like domains"/>
    <property type="match status" value="1"/>
</dbReference>
<name>A0A0F7SUI2_PHARH</name>
<sequence length="513" mass="56564">MSQLLPNLQEQLVHSDLESNSSSPTRVSGQHTRTGQGDVNEKEDYILVEFEVDDPRDPFNFSPGRKWAITMTAVTYTMMASWNLSSFAIGITGMKAELGLSTLQAAFGIALYAWGFAFAPLILAPFSEEWGRNPLYIGSAILFVLFAIPVALAQNLATVLVARFIQGCAASTGSTMVGGSLTDIWKTKERGLPMSIFSLFAIGGTGLGAFAMSFVAADDKLGWRWIQWITLILIGGGLIPAMLICMKETRSTVLLTRLARKKRKETNNPIYRSPSELTRPPLIELIKLSLKRPLVFLFTEPVVFTFSLWISFVWGILYGIVEAIPYVFEQLYGFGTIQMGLVYLSLVVASFLGFGLNFYQDHLYKKNFAARGPEARLYGACLSGMVFAIGCFIFGWTSYPDVHWIGPIVGLTVAILGLFVIYLSVFNYLADAYLIYASSALAAQSLSRNIFGGAFPLFITPMYRNLNPRWSATIFGCLAALMGIIPFVLFHYGPRIRAQSRIAKTLQTVAGDA</sequence>